<gene>
    <name evidence="2" type="ORF">FRACYDRAFT_245549</name>
</gene>
<accession>A0A1E7F063</accession>
<feature type="compositionally biased region" description="Basic and acidic residues" evidence="1">
    <location>
        <begin position="154"/>
        <end position="166"/>
    </location>
</feature>
<dbReference type="Proteomes" id="UP000095751">
    <property type="component" value="Unassembled WGS sequence"/>
</dbReference>
<feature type="compositionally biased region" description="Basic residues" evidence="1">
    <location>
        <begin position="58"/>
        <end position="69"/>
    </location>
</feature>
<evidence type="ECO:0000313" key="2">
    <source>
        <dbReference type="EMBL" id="OEU11506.1"/>
    </source>
</evidence>
<keyword evidence="3" id="KW-1185">Reference proteome</keyword>
<feature type="region of interest" description="Disordered" evidence="1">
    <location>
        <begin position="147"/>
        <end position="173"/>
    </location>
</feature>
<dbReference type="AlphaFoldDB" id="A0A1E7F063"/>
<organism evidence="2 3">
    <name type="scientific">Fragilariopsis cylindrus CCMP1102</name>
    <dbReference type="NCBI Taxonomy" id="635003"/>
    <lineage>
        <taxon>Eukaryota</taxon>
        <taxon>Sar</taxon>
        <taxon>Stramenopiles</taxon>
        <taxon>Ochrophyta</taxon>
        <taxon>Bacillariophyta</taxon>
        <taxon>Bacillariophyceae</taxon>
        <taxon>Bacillariophycidae</taxon>
        <taxon>Bacillariales</taxon>
        <taxon>Bacillariaceae</taxon>
        <taxon>Fragilariopsis</taxon>
    </lineage>
</organism>
<sequence>MISNQYYSPSNHQRRTTTTINCQRSSILRSKELVEIGSCWPRILVLSEDKQASVERRSHCHRTRQRKRSNSFQSIDSNPIKVSRRFKHRRVASSCSSPIPILCSQIAPLSPSSATFISIDQNTTSWKPLSSHSTQSSSMIVKTSSLTGRPVNDMSHHHLLHDDDKSVGSSGIR</sequence>
<dbReference type="KEGG" id="fcy:FRACYDRAFT_245549"/>
<evidence type="ECO:0000256" key="1">
    <source>
        <dbReference type="SAM" id="MobiDB-lite"/>
    </source>
</evidence>
<feature type="region of interest" description="Disordered" evidence="1">
    <location>
        <begin position="56"/>
        <end position="79"/>
    </location>
</feature>
<name>A0A1E7F063_9STRA</name>
<reference evidence="2 3" key="1">
    <citation type="submission" date="2016-09" db="EMBL/GenBank/DDBJ databases">
        <title>Extensive genetic diversity and differential bi-allelic expression allows diatom success in the polar Southern Ocean.</title>
        <authorList>
            <consortium name="DOE Joint Genome Institute"/>
            <person name="Mock T."/>
            <person name="Otillar R.P."/>
            <person name="Strauss J."/>
            <person name="Dupont C."/>
            <person name="Frickenhaus S."/>
            <person name="Maumus F."/>
            <person name="Mcmullan M."/>
            <person name="Sanges R."/>
            <person name="Schmutz J."/>
            <person name="Toseland A."/>
            <person name="Valas R."/>
            <person name="Veluchamy A."/>
            <person name="Ward B.J."/>
            <person name="Allen A."/>
            <person name="Barry K."/>
            <person name="Falciatore A."/>
            <person name="Ferrante M."/>
            <person name="Fortunato A.E."/>
            <person name="Gloeckner G."/>
            <person name="Gruber A."/>
            <person name="Hipkin R."/>
            <person name="Janech M."/>
            <person name="Kroth P."/>
            <person name="Leese F."/>
            <person name="Lindquist E."/>
            <person name="Lyon B.R."/>
            <person name="Martin J."/>
            <person name="Mayer C."/>
            <person name="Parker M."/>
            <person name="Quesneville H."/>
            <person name="Raymond J."/>
            <person name="Uhlig C."/>
            <person name="Valentin K.U."/>
            <person name="Worden A.Z."/>
            <person name="Armbrust E.V."/>
            <person name="Bowler C."/>
            <person name="Green B."/>
            <person name="Moulton V."/>
            <person name="Van Oosterhout C."/>
            <person name="Grigoriev I."/>
        </authorList>
    </citation>
    <scope>NUCLEOTIDE SEQUENCE [LARGE SCALE GENOMIC DNA]</scope>
    <source>
        <strain evidence="2 3">CCMP1102</strain>
    </source>
</reference>
<evidence type="ECO:0000313" key="3">
    <source>
        <dbReference type="Proteomes" id="UP000095751"/>
    </source>
</evidence>
<proteinExistence type="predicted"/>
<dbReference type="EMBL" id="KV784367">
    <property type="protein sequence ID" value="OEU11506.1"/>
    <property type="molecule type" value="Genomic_DNA"/>
</dbReference>
<protein>
    <submittedName>
        <fullName evidence="2">Uncharacterized protein</fullName>
    </submittedName>
</protein>
<dbReference type="InParanoid" id="A0A1E7F063"/>